<evidence type="ECO:0000259" key="3">
    <source>
        <dbReference type="PROSITE" id="PS50937"/>
    </source>
</evidence>
<dbReference type="AlphaFoldDB" id="D3F6N7"/>
<reference evidence="4 5" key="1">
    <citation type="journal article" date="2010" name="Stand. Genomic Sci.">
        <title>Complete genome sequence of Conexibacter woesei type strain (ID131577).</title>
        <authorList>
            <person name="Pukall R."/>
            <person name="Lapidus A."/>
            <person name="Glavina Del Rio T."/>
            <person name="Copeland A."/>
            <person name="Tice H."/>
            <person name="Cheng J.-F."/>
            <person name="Lucas S."/>
            <person name="Chen F."/>
            <person name="Nolan M."/>
            <person name="Bruce D."/>
            <person name="Goodwin L."/>
            <person name="Pitluck S."/>
            <person name="Mavromatis K."/>
            <person name="Ivanova N."/>
            <person name="Ovchinnikova G."/>
            <person name="Pati A."/>
            <person name="Chen A."/>
            <person name="Palaniappan K."/>
            <person name="Land M."/>
            <person name="Hauser L."/>
            <person name="Chang Y.-J."/>
            <person name="Jeffries C.D."/>
            <person name="Chain P."/>
            <person name="Meincke L."/>
            <person name="Sims D."/>
            <person name="Brettin T."/>
            <person name="Detter J.C."/>
            <person name="Rohde M."/>
            <person name="Goeker M."/>
            <person name="Bristow J."/>
            <person name="Eisen J.A."/>
            <person name="Markowitz V."/>
            <person name="Kyrpides N.C."/>
            <person name="Klenk H.-P."/>
            <person name="Hugenholtz P."/>
        </authorList>
    </citation>
    <scope>NUCLEOTIDE SEQUENCE [LARGE SCALE GENOMIC DNA]</scope>
    <source>
        <strain evidence="5">DSM 14684 / CIP 108061 / JCM 11494 / NBRC 100937 / ID131577</strain>
    </source>
</reference>
<sequence>MSTTLAAMPAARRPRADHGSEEELTIEQLSERTGLTPRNIRAYRTQRLLPPPVVRGGTGYYGREHVERIERIRQLRAEGFNLTAIQRLLDDTPASGDGAREFQRLVSVAYDAEPPRTVEAAELFAQLGDQLTPALVQRAIELGAVRALPDGRFELPTPALLDAAAELTDRGIPLEPVMPVFELVQRECETIADAFLDTFVERVWQHFQEAGYPRARWDEIAETVERLRPTASKAVLAIFQSTIDEAIERRFGDELAQLAERA</sequence>
<dbReference type="SUPFAM" id="SSF46955">
    <property type="entry name" value="Putative DNA-binding domain"/>
    <property type="match status" value="1"/>
</dbReference>
<feature type="domain" description="HTH merR-type" evidence="3">
    <location>
        <begin position="23"/>
        <end position="91"/>
    </location>
</feature>
<dbReference type="eggNOG" id="COG0789">
    <property type="taxonomic scope" value="Bacteria"/>
</dbReference>
<dbReference type="Pfam" id="PF13411">
    <property type="entry name" value="MerR_1"/>
    <property type="match status" value="1"/>
</dbReference>
<dbReference type="HOGENOM" id="CLU_053144_2_0_11"/>
<dbReference type="EMBL" id="CP001854">
    <property type="protein sequence ID" value="ADB52685.1"/>
    <property type="molecule type" value="Genomic_DNA"/>
</dbReference>
<dbReference type="PROSITE" id="PS50937">
    <property type="entry name" value="HTH_MERR_2"/>
    <property type="match status" value="1"/>
</dbReference>
<dbReference type="PANTHER" id="PTHR30204:SF93">
    <property type="entry name" value="HTH MERR-TYPE DOMAIN-CONTAINING PROTEIN"/>
    <property type="match status" value="1"/>
</dbReference>
<dbReference type="KEGG" id="cwo:Cwoe_4271"/>
<evidence type="ECO:0000256" key="1">
    <source>
        <dbReference type="ARBA" id="ARBA00023125"/>
    </source>
</evidence>
<evidence type="ECO:0000256" key="2">
    <source>
        <dbReference type="SAM" id="MobiDB-lite"/>
    </source>
</evidence>
<dbReference type="InterPro" id="IPR009061">
    <property type="entry name" value="DNA-bd_dom_put_sf"/>
</dbReference>
<name>D3F6N7_CONWI</name>
<dbReference type="SMART" id="SM00422">
    <property type="entry name" value="HTH_MERR"/>
    <property type="match status" value="1"/>
</dbReference>
<dbReference type="GO" id="GO:0003700">
    <property type="term" value="F:DNA-binding transcription factor activity"/>
    <property type="evidence" value="ECO:0007669"/>
    <property type="project" value="InterPro"/>
</dbReference>
<dbReference type="Gene3D" id="1.10.1660.10">
    <property type="match status" value="1"/>
</dbReference>
<dbReference type="Proteomes" id="UP000008229">
    <property type="component" value="Chromosome"/>
</dbReference>
<evidence type="ECO:0000313" key="4">
    <source>
        <dbReference type="EMBL" id="ADB52685.1"/>
    </source>
</evidence>
<proteinExistence type="predicted"/>
<protein>
    <submittedName>
        <fullName evidence="4">Transcriptional regulator, MerR family</fullName>
    </submittedName>
</protein>
<gene>
    <name evidence="4" type="ordered locus">Cwoe_4271</name>
</gene>
<evidence type="ECO:0000313" key="5">
    <source>
        <dbReference type="Proteomes" id="UP000008229"/>
    </source>
</evidence>
<feature type="region of interest" description="Disordered" evidence="2">
    <location>
        <begin position="1"/>
        <end position="24"/>
    </location>
</feature>
<feature type="compositionally biased region" description="Low complexity" evidence="2">
    <location>
        <begin position="1"/>
        <end position="11"/>
    </location>
</feature>
<dbReference type="GO" id="GO:0003677">
    <property type="term" value="F:DNA binding"/>
    <property type="evidence" value="ECO:0007669"/>
    <property type="project" value="UniProtKB-KW"/>
</dbReference>
<keyword evidence="1" id="KW-0238">DNA-binding</keyword>
<dbReference type="STRING" id="469383.Cwoe_4271"/>
<reference evidence="5" key="2">
    <citation type="submission" date="2010-01" db="EMBL/GenBank/DDBJ databases">
        <title>The complete genome of Conexibacter woesei DSM 14684.</title>
        <authorList>
            <consortium name="US DOE Joint Genome Institute (JGI-PGF)"/>
            <person name="Lucas S."/>
            <person name="Copeland A."/>
            <person name="Lapidus A."/>
            <person name="Glavina del Rio T."/>
            <person name="Dalin E."/>
            <person name="Tice H."/>
            <person name="Bruce D."/>
            <person name="Goodwin L."/>
            <person name="Pitluck S."/>
            <person name="Kyrpides N."/>
            <person name="Mavromatis K."/>
            <person name="Ivanova N."/>
            <person name="Mikhailova N."/>
            <person name="Chertkov O."/>
            <person name="Brettin T."/>
            <person name="Detter J.C."/>
            <person name="Han C."/>
            <person name="Larimer F."/>
            <person name="Land M."/>
            <person name="Hauser L."/>
            <person name="Markowitz V."/>
            <person name="Cheng J.-F."/>
            <person name="Hugenholtz P."/>
            <person name="Woyke T."/>
            <person name="Wu D."/>
            <person name="Pukall R."/>
            <person name="Steenblock K."/>
            <person name="Schneider S."/>
            <person name="Klenk H.-P."/>
            <person name="Eisen J.A."/>
        </authorList>
    </citation>
    <scope>NUCLEOTIDE SEQUENCE [LARGE SCALE GENOMIC DNA]</scope>
    <source>
        <strain evidence="5">DSM 14684 / CIP 108061 / JCM 11494 / NBRC 100937 / ID131577</strain>
    </source>
</reference>
<keyword evidence="5" id="KW-1185">Reference proteome</keyword>
<organism evidence="4 5">
    <name type="scientific">Conexibacter woesei (strain DSM 14684 / CCUG 47730 / CIP 108061 / JCM 11494 / NBRC 100937 / ID131577)</name>
    <dbReference type="NCBI Taxonomy" id="469383"/>
    <lineage>
        <taxon>Bacteria</taxon>
        <taxon>Bacillati</taxon>
        <taxon>Actinomycetota</taxon>
        <taxon>Thermoleophilia</taxon>
        <taxon>Solirubrobacterales</taxon>
        <taxon>Conexibacteraceae</taxon>
        <taxon>Conexibacter</taxon>
    </lineage>
</organism>
<dbReference type="InterPro" id="IPR047057">
    <property type="entry name" value="MerR_fam"/>
</dbReference>
<dbReference type="InterPro" id="IPR000551">
    <property type="entry name" value="MerR-type_HTH_dom"/>
</dbReference>
<dbReference type="PANTHER" id="PTHR30204">
    <property type="entry name" value="REDOX-CYCLING DRUG-SENSING TRANSCRIPTIONAL ACTIVATOR SOXR"/>
    <property type="match status" value="1"/>
</dbReference>
<accession>D3F6N7</accession>